<dbReference type="GO" id="GO:0004803">
    <property type="term" value="F:transposase activity"/>
    <property type="evidence" value="ECO:0007669"/>
    <property type="project" value="InterPro"/>
</dbReference>
<gene>
    <name evidence="2" type="ORF">D5018_01070</name>
</gene>
<feature type="domain" description="Transposase IS200-like" evidence="1">
    <location>
        <begin position="12"/>
        <end position="187"/>
    </location>
</feature>
<dbReference type="EMBL" id="QZEI01000001">
    <property type="protein sequence ID" value="RLV61731.1"/>
    <property type="molecule type" value="Genomic_DNA"/>
</dbReference>
<dbReference type="SUPFAM" id="SSF143422">
    <property type="entry name" value="Transposase IS200-like"/>
    <property type="match status" value="1"/>
</dbReference>
<protein>
    <submittedName>
        <fullName evidence="2">Transposase</fullName>
    </submittedName>
</protein>
<evidence type="ECO:0000313" key="2">
    <source>
        <dbReference type="EMBL" id="RLV61731.1"/>
    </source>
</evidence>
<sequence>MPKARKTIVSVQDTPFYHCVSRCVRRAFLCGIDRYTGVNYEHRRKWVESRLLELAEVFAIDVCAYAVMTNHLHVVLRIDAELVKAWSGEEVITQWHKLFSGSLLSQRFVKGDKLNQWEKKLLEIQVVEYRHRLSDISWFMRALNEPVARMANKEDGCKGRFWEGRFKSQALLDEAAILSCMAYVDLNPIRAQIAKTPEQSDFTSIKRRIKAALNNEQPEELLPFVGNERLNMPNGLTFSVEDYLVLVEETGCCIREDKCGSIKQSLHILERLNLPTKNWLKLCNEFGKLFKGAAGNLQSLSTYCERLKRCRRQGAANAKRWFETKNAIG</sequence>
<proteinExistence type="predicted"/>
<keyword evidence="3" id="KW-1185">Reference proteome</keyword>
<dbReference type="OrthoDB" id="9814067at2"/>
<dbReference type="AlphaFoldDB" id="A0A3L8Q262"/>
<reference evidence="2 3" key="1">
    <citation type="submission" date="2018-09" db="EMBL/GenBank/DDBJ databases">
        <title>Phylogeny of the Shewanellaceae, and recommendation for two new genera, Pseudoshewanella and Parashewanella.</title>
        <authorList>
            <person name="Wang G."/>
        </authorList>
    </citation>
    <scope>NUCLEOTIDE SEQUENCE [LARGE SCALE GENOMIC DNA]</scope>
    <source>
        <strain evidence="2 3">C51</strain>
    </source>
</reference>
<accession>A0A3L8Q262</accession>
<dbReference type="SMART" id="SM01321">
    <property type="entry name" value="Y1_Tnp"/>
    <property type="match status" value="1"/>
</dbReference>
<dbReference type="InterPro" id="IPR036515">
    <property type="entry name" value="Transposase_17_sf"/>
</dbReference>
<dbReference type="PANTHER" id="PTHR34322:SF2">
    <property type="entry name" value="TRANSPOSASE IS200-LIKE DOMAIN-CONTAINING PROTEIN"/>
    <property type="match status" value="1"/>
</dbReference>
<dbReference type="PANTHER" id="PTHR34322">
    <property type="entry name" value="TRANSPOSASE, Y1_TNP DOMAIN-CONTAINING"/>
    <property type="match status" value="1"/>
</dbReference>
<dbReference type="Proteomes" id="UP000281474">
    <property type="component" value="Unassembled WGS sequence"/>
</dbReference>
<dbReference type="InterPro" id="IPR002686">
    <property type="entry name" value="Transposase_17"/>
</dbReference>
<name>A0A3L8Q262_9GAMM</name>
<dbReference type="RefSeq" id="WP_121837130.1">
    <property type="nucleotide sequence ID" value="NZ_ML014753.1"/>
</dbReference>
<comment type="caution">
    <text evidence="2">The sequence shown here is derived from an EMBL/GenBank/DDBJ whole genome shotgun (WGS) entry which is preliminary data.</text>
</comment>
<dbReference type="GO" id="GO:0003677">
    <property type="term" value="F:DNA binding"/>
    <property type="evidence" value="ECO:0007669"/>
    <property type="project" value="InterPro"/>
</dbReference>
<dbReference type="Gene3D" id="3.30.70.1290">
    <property type="entry name" value="Transposase IS200-like"/>
    <property type="match status" value="1"/>
</dbReference>
<evidence type="ECO:0000313" key="3">
    <source>
        <dbReference type="Proteomes" id="UP000281474"/>
    </source>
</evidence>
<dbReference type="GO" id="GO:0006313">
    <property type="term" value="P:DNA transposition"/>
    <property type="evidence" value="ECO:0007669"/>
    <property type="project" value="InterPro"/>
</dbReference>
<evidence type="ECO:0000259" key="1">
    <source>
        <dbReference type="SMART" id="SM01321"/>
    </source>
</evidence>
<organism evidence="2 3">
    <name type="scientific">Parashewanella curva</name>
    <dbReference type="NCBI Taxonomy" id="2338552"/>
    <lineage>
        <taxon>Bacteria</taxon>
        <taxon>Pseudomonadati</taxon>
        <taxon>Pseudomonadota</taxon>
        <taxon>Gammaproteobacteria</taxon>
        <taxon>Alteromonadales</taxon>
        <taxon>Shewanellaceae</taxon>
        <taxon>Parashewanella</taxon>
    </lineage>
</organism>